<organism evidence="2 3">
    <name type="scientific">Helianthus annuus</name>
    <name type="common">Common sunflower</name>
    <dbReference type="NCBI Taxonomy" id="4232"/>
    <lineage>
        <taxon>Eukaryota</taxon>
        <taxon>Viridiplantae</taxon>
        <taxon>Streptophyta</taxon>
        <taxon>Embryophyta</taxon>
        <taxon>Tracheophyta</taxon>
        <taxon>Spermatophyta</taxon>
        <taxon>Magnoliopsida</taxon>
        <taxon>eudicotyledons</taxon>
        <taxon>Gunneridae</taxon>
        <taxon>Pentapetalae</taxon>
        <taxon>asterids</taxon>
        <taxon>campanulids</taxon>
        <taxon>Asterales</taxon>
        <taxon>Asteraceae</taxon>
        <taxon>Asteroideae</taxon>
        <taxon>Heliantheae alliance</taxon>
        <taxon>Heliantheae</taxon>
        <taxon>Helianthus</taxon>
    </lineage>
</organism>
<dbReference type="AlphaFoldDB" id="A0A9K3DKD8"/>
<feature type="transmembrane region" description="Helical" evidence="1">
    <location>
        <begin position="16"/>
        <end position="36"/>
    </location>
</feature>
<reference evidence="2" key="2">
    <citation type="submission" date="2020-06" db="EMBL/GenBank/DDBJ databases">
        <title>Helianthus annuus Genome sequencing and assembly Release 2.</title>
        <authorList>
            <person name="Gouzy J."/>
            <person name="Langlade N."/>
            <person name="Munos S."/>
        </authorList>
    </citation>
    <scope>NUCLEOTIDE SEQUENCE</scope>
    <source>
        <tissue evidence="2">Leaves</tissue>
    </source>
</reference>
<evidence type="ECO:0000313" key="3">
    <source>
        <dbReference type="Proteomes" id="UP000215914"/>
    </source>
</evidence>
<keyword evidence="1" id="KW-1133">Transmembrane helix</keyword>
<protein>
    <submittedName>
        <fullName evidence="2">Uncharacterized protein</fullName>
    </submittedName>
</protein>
<comment type="caution">
    <text evidence="2">The sequence shown here is derived from an EMBL/GenBank/DDBJ whole genome shotgun (WGS) entry which is preliminary data.</text>
</comment>
<feature type="transmembrane region" description="Helical" evidence="1">
    <location>
        <begin position="48"/>
        <end position="71"/>
    </location>
</feature>
<gene>
    <name evidence="2" type="ORF">HanXRQr2_Chr17g0813411</name>
</gene>
<proteinExistence type="predicted"/>
<reference evidence="2" key="1">
    <citation type="journal article" date="2017" name="Nature">
        <title>The sunflower genome provides insights into oil metabolism, flowering and Asterid evolution.</title>
        <authorList>
            <person name="Badouin H."/>
            <person name="Gouzy J."/>
            <person name="Grassa C.J."/>
            <person name="Murat F."/>
            <person name="Staton S.E."/>
            <person name="Cottret L."/>
            <person name="Lelandais-Briere C."/>
            <person name="Owens G.L."/>
            <person name="Carrere S."/>
            <person name="Mayjonade B."/>
            <person name="Legrand L."/>
            <person name="Gill N."/>
            <person name="Kane N.C."/>
            <person name="Bowers J.E."/>
            <person name="Hubner S."/>
            <person name="Bellec A."/>
            <person name="Berard A."/>
            <person name="Berges H."/>
            <person name="Blanchet N."/>
            <person name="Boniface M.C."/>
            <person name="Brunel D."/>
            <person name="Catrice O."/>
            <person name="Chaidir N."/>
            <person name="Claudel C."/>
            <person name="Donnadieu C."/>
            <person name="Faraut T."/>
            <person name="Fievet G."/>
            <person name="Helmstetter N."/>
            <person name="King M."/>
            <person name="Knapp S.J."/>
            <person name="Lai Z."/>
            <person name="Le Paslier M.C."/>
            <person name="Lippi Y."/>
            <person name="Lorenzon L."/>
            <person name="Mandel J.R."/>
            <person name="Marage G."/>
            <person name="Marchand G."/>
            <person name="Marquand E."/>
            <person name="Bret-Mestries E."/>
            <person name="Morien E."/>
            <person name="Nambeesan S."/>
            <person name="Nguyen T."/>
            <person name="Pegot-Espagnet P."/>
            <person name="Pouilly N."/>
            <person name="Raftis F."/>
            <person name="Sallet E."/>
            <person name="Schiex T."/>
            <person name="Thomas J."/>
            <person name="Vandecasteele C."/>
            <person name="Vares D."/>
            <person name="Vear F."/>
            <person name="Vautrin S."/>
            <person name="Crespi M."/>
            <person name="Mangin B."/>
            <person name="Burke J.M."/>
            <person name="Salse J."/>
            <person name="Munos S."/>
            <person name="Vincourt P."/>
            <person name="Rieseberg L.H."/>
            <person name="Langlade N.B."/>
        </authorList>
    </citation>
    <scope>NUCLEOTIDE SEQUENCE</scope>
    <source>
        <tissue evidence="2">Leaves</tissue>
    </source>
</reference>
<keyword evidence="1" id="KW-0812">Transmembrane</keyword>
<name>A0A9K3DKD8_HELAN</name>
<sequence length="75" mass="8566">MESSQGSTLVCFEDGVWTFPFWAQLSLIFIFASFIVSEDQVPWLESFVLNLLVVVGFHFLLIFGFLDYGLISGFF</sequence>
<keyword evidence="3" id="KW-1185">Reference proteome</keyword>
<dbReference type="EMBL" id="MNCJ02000332">
    <property type="protein sequence ID" value="KAF5756333.1"/>
    <property type="molecule type" value="Genomic_DNA"/>
</dbReference>
<keyword evidence="1" id="KW-0472">Membrane</keyword>
<dbReference type="Gramene" id="mRNA:HanXRQr2_Chr17g0813411">
    <property type="protein sequence ID" value="mRNA:HanXRQr2_Chr17g0813411"/>
    <property type="gene ID" value="HanXRQr2_Chr17g0813411"/>
</dbReference>
<evidence type="ECO:0000256" key="1">
    <source>
        <dbReference type="SAM" id="Phobius"/>
    </source>
</evidence>
<accession>A0A9K3DKD8</accession>
<dbReference type="Proteomes" id="UP000215914">
    <property type="component" value="Unassembled WGS sequence"/>
</dbReference>
<evidence type="ECO:0000313" key="2">
    <source>
        <dbReference type="EMBL" id="KAF5756333.1"/>
    </source>
</evidence>